<evidence type="ECO:0000313" key="7">
    <source>
        <dbReference type="Proteomes" id="UP001499854"/>
    </source>
</evidence>
<evidence type="ECO:0000256" key="4">
    <source>
        <dbReference type="ARBA" id="ARBA00022842"/>
    </source>
</evidence>
<reference evidence="6 7" key="1">
    <citation type="journal article" date="2019" name="Int. J. Syst. Evol. Microbiol.">
        <title>The Global Catalogue of Microorganisms (GCM) 10K type strain sequencing project: providing services to taxonomists for standard genome sequencing and annotation.</title>
        <authorList>
            <consortium name="The Broad Institute Genomics Platform"/>
            <consortium name="The Broad Institute Genome Sequencing Center for Infectious Disease"/>
            <person name="Wu L."/>
            <person name="Ma J."/>
        </authorList>
    </citation>
    <scope>NUCLEOTIDE SEQUENCE [LARGE SCALE GENOMIC DNA]</scope>
    <source>
        <strain evidence="6 7">JCM 16013</strain>
    </source>
</reference>
<evidence type="ECO:0000256" key="2">
    <source>
        <dbReference type="ARBA" id="ARBA00006171"/>
    </source>
</evidence>
<comment type="caution">
    <text evidence="6">The sequence shown here is derived from an EMBL/GenBank/DDBJ whole genome shotgun (WGS) entry which is preliminary data.</text>
</comment>
<dbReference type="SFLD" id="SFLDS00003">
    <property type="entry name" value="Haloacid_Dehalogenase"/>
    <property type="match status" value="1"/>
</dbReference>
<dbReference type="InterPro" id="IPR051600">
    <property type="entry name" value="Beta-PGM-like"/>
</dbReference>
<evidence type="ECO:0000256" key="5">
    <source>
        <dbReference type="ARBA" id="ARBA00023277"/>
    </source>
</evidence>
<dbReference type="RefSeq" id="WP_344658031.1">
    <property type="nucleotide sequence ID" value="NZ_BAAAQM010000017.1"/>
</dbReference>
<evidence type="ECO:0000313" key="6">
    <source>
        <dbReference type="EMBL" id="GAA1971990.1"/>
    </source>
</evidence>
<dbReference type="InterPro" id="IPR036412">
    <property type="entry name" value="HAD-like_sf"/>
</dbReference>
<dbReference type="CDD" id="cd07505">
    <property type="entry name" value="HAD_BPGM-like"/>
    <property type="match status" value="1"/>
</dbReference>
<keyword evidence="4" id="KW-0460">Magnesium</keyword>
<dbReference type="Gene3D" id="1.10.150.240">
    <property type="entry name" value="Putative phosphatase, domain 2"/>
    <property type="match status" value="1"/>
</dbReference>
<dbReference type="InterPro" id="IPR006439">
    <property type="entry name" value="HAD-SF_hydro_IA"/>
</dbReference>
<evidence type="ECO:0000256" key="1">
    <source>
        <dbReference type="ARBA" id="ARBA00001946"/>
    </source>
</evidence>
<dbReference type="SUPFAM" id="SSF56784">
    <property type="entry name" value="HAD-like"/>
    <property type="match status" value="1"/>
</dbReference>
<organism evidence="6 7">
    <name type="scientific">Catenulispora subtropica</name>
    <dbReference type="NCBI Taxonomy" id="450798"/>
    <lineage>
        <taxon>Bacteria</taxon>
        <taxon>Bacillati</taxon>
        <taxon>Actinomycetota</taxon>
        <taxon>Actinomycetes</taxon>
        <taxon>Catenulisporales</taxon>
        <taxon>Catenulisporaceae</taxon>
        <taxon>Catenulispora</taxon>
    </lineage>
</organism>
<gene>
    <name evidence="6" type="ORF">GCM10009838_34340</name>
</gene>
<protein>
    <submittedName>
        <fullName evidence="6">HAD family phosphatase</fullName>
    </submittedName>
</protein>
<proteinExistence type="inferred from homology"/>
<comment type="similarity">
    <text evidence="2">Belongs to the HAD-like hydrolase superfamily. CbbY/CbbZ/Gph/YieH family.</text>
</comment>
<dbReference type="InterPro" id="IPR023214">
    <property type="entry name" value="HAD_sf"/>
</dbReference>
<dbReference type="SFLD" id="SFLDG01129">
    <property type="entry name" value="C1.5:_HAD__Beta-PGM__Phosphata"/>
    <property type="match status" value="1"/>
</dbReference>
<dbReference type="PRINTS" id="PR00413">
    <property type="entry name" value="HADHALOGNASE"/>
</dbReference>
<dbReference type="InterPro" id="IPR023198">
    <property type="entry name" value="PGP-like_dom2"/>
</dbReference>
<keyword evidence="7" id="KW-1185">Reference proteome</keyword>
<dbReference type="PANTHER" id="PTHR46193">
    <property type="entry name" value="6-PHOSPHOGLUCONATE PHOSPHATASE"/>
    <property type="match status" value="1"/>
</dbReference>
<evidence type="ECO:0000256" key="3">
    <source>
        <dbReference type="ARBA" id="ARBA00022723"/>
    </source>
</evidence>
<comment type="cofactor">
    <cofactor evidence="1">
        <name>Mg(2+)</name>
        <dbReference type="ChEBI" id="CHEBI:18420"/>
    </cofactor>
</comment>
<dbReference type="Gene3D" id="3.40.50.1000">
    <property type="entry name" value="HAD superfamily/HAD-like"/>
    <property type="match status" value="1"/>
</dbReference>
<keyword evidence="5" id="KW-0119">Carbohydrate metabolism</keyword>
<accession>A0ABN2RNU6</accession>
<dbReference type="EMBL" id="BAAAQM010000017">
    <property type="protein sequence ID" value="GAA1971990.1"/>
    <property type="molecule type" value="Genomic_DNA"/>
</dbReference>
<dbReference type="Pfam" id="PF00702">
    <property type="entry name" value="Hydrolase"/>
    <property type="match status" value="1"/>
</dbReference>
<keyword evidence="3" id="KW-0479">Metal-binding</keyword>
<name>A0ABN2RNU6_9ACTN</name>
<dbReference type="PANTHER" id="PTHR46193:SF18">
    <property type="entry name" value="HEXITOL PHOSPHATASE B"/>
    <property type="match status" value="1"/>
</dbReference>
<sequence length="250" mass="26288">MKSDHIAAVAFDLDGTLVDLERFHHEAWLRAARSVGVELTWEQALRRLPNFIGGPDARVAAQIVALAPAGASPERTLTAKERWFSALVGAVEEIVPRAGVAEVVDRLRGRGVPVAVATSTERGTALAILHRTGLLPVFGAARVVTAQDVTRPKPAPDAYRITAWRLGVPPSRQLVFEDSVVGMSAARAAGSPFVAVPTVADPGYLASVTAAGAVGVFRSWHEPDLSSLLDRLLSAETTVGTAPGATGVRP</sequence>
<dbReference type="NCBIfam" id="TIGR01509">
    <property type="entry name" value="HAD-SF-IA-v3"/>
    <property type="match status" value="1"/>
</dbReference>
<dbReference type="Proteomes" id="UP001499854">
    <property type="component" value="Unassembled WGS sequence"/>
</dbReference>